<dbReference type="GO" id="GO:0071949">
    <property type="term" value="F:FAD binding"/>
    <property type="evidence" value="ECO:0007669"/>
    <property type="project" value="TreeGrafter"/>
</dbReference>
<dbReference type="SUPFAM" id="SSF51730">
    <property type="entry name" value="FAD-linked oxidoreductase"/>
    <property type="match status" value="2"/>
</dbReference>
<keyword evidence="8" id="KW-1185">Reference proteome</keyword>
<dbReference type="Gramene" id="AET1Gv20530300.2">
    <property type="protein sequence ID" value="AET1Gv20530300.2"/>
    <property type="gene ID" value="AET1Gv20530300"/>
</dbReference>
<dbReference type="PANTHER" id="PTHR13914:SF0">
    <property type="entry name" value="PROLINE DEHYDROGENASE 1, MITOCHONDRIAL"/>
    <property type="match status" value="1"/>
</dbReference>
<proteinExistence type="inferred from homology"/>
<organism evidence="7 8">
    <name type="scientific">Aegilops tauschii subsp. strangulata</name>
    <name type="common">Goatgrass</name>
    <dbReference type="NCBI Taxonomy" id="200361"/>
    <lineage>
        <taxon>Eukaryota</taxon>
        <taxon>Viridiplantae</taxon>
        <taxon>Streptophyta</taxon>
        <taxon>Embryophyta</taxon>
        <taxon>Tracheophyta</taxon>
        <taxon>Spermatophyta</taxon>
        <taxon>Magnoliopsida</taxon>
        <taxon>Liliopsida</taxon>
        <taxon>Poales</taxon>
        <taxon>Poaceae</taxon>
        <taxon>BOP clade</taxon>
        <taxon>Pooideae</taxon>
        <taxon>Triticodae</taxon>
        <taxon>Triticeae</taxon>
        <taxon>Triticinae</taxon>
        <taxon>Aegilops</taxon>
    </lineage>
</organism>
<evidence type="ECO:0000256" key="2">
    <source>
        <dbReference type="ARBA" id="ARBA00012695"/>
    </source>
</evidence>
<sequence>MAIASRITKRALSTFAAAAKLPEAAVAAAGAEAVPAPSSAQHQQQQQVLEFEDTERLFTGEPSTALVRTLAALQLMSAGPLVDVGLAALRSPAVAASPVVQAAARATAYKHFCAGETADEAAARVQRLWRGGMGGILDYGIEDAEDGAACDRNVAGFLAAVDVAAALPPGSVRQPYITLFFFLRRHPWRACARSSATEECHVGGNPRSALVDTRIPWESSRSKLNRTAVTASVCIKITALCPIALLEKTSDLLRWQHKNPSVHLPWKQHAFPILSDSSPLYLTPSEPAALTAEEEHELQLAHDRLLAVGARCAEHDIPLLVDAEYASVQPSIDYFTFVGALACNGGGRPIVHGTVQAYLRDARDRLEAMVRAAEEERVCLGVKIVRGAYLTREARLAESLGVPSPIHGSIQDTHDCYNGCAAFLLERVRRGSASVMLATHNVESGQLAAARAQELGIGKGDRNLQFAQLMGMADGLSLGLRNAGFQVSKYLPYGPVEHIIPYLIRRAEENRGLLSASAFDRQLLRKELVRRFKNAVMGRE</sequence>
<evidence type="ECO:0000256" key="1">
    <source>
        <dbReference type="ARBA" id="ARBA00005869"/>
    </source>
</evidence>
<comment type="function">
    <text evidence="5">Converts proline to delta-1-pyrroline-5-carboxylate.</text>
</comment>
<dbReference type="InterPro" id="IPR002872">
    <property type="entry name" value="Proline_DH_dom"/>
</dbReference>
<reference evidence="7" key="3">
    <citation type="journal article" date="2017" name="Nature">
        <title>Genome sequence of the progenitor of the wheat D genome Aegilops tauschii.</title>
        <authorList>
            <person name="Luo M.C."/>
            <person name="Gu Y.Q."/>
            <person name="Puiu D."/>
            <person name="Wang H."/>
            <person name="Twardziok S.O."/>
            <person name="Deal K.R."/>
            <person name="Huo N."/>
            <person name="Zhu T."/>
            <person name="Wang L."/>
            <person name="Wang Y."/>
            <person name="McGuire P.E."/>
            <person name="Liu S."/>
            <person name="Long H."/>
            <person name="Ramasamy R.K."/>
            <person name="Rodriguez J.C."/>
            <person name="Van S.L."/>
            <person name="Yuan L."/>
            <person name="Wang Z."/>
            <person name="Xia Z."/>
            <person name="Xiao L."/>
            <person name="Anderson O.D."/>
            <person name="Ouyang S."/>
            <person name="Liang Y."/>
            <person name="Zimin A.V."/>
            <person name="Pertea G."/>
            <person name="Qi P."/>
            <person name="Bennetzen J.L."/>
            <person name="Dai X."/>
            <person name="Dawson M.W."/>
            <person name="Muller H.G."/>
            <person name="Kugler K."/>
            <person name="Rivarola-Duarte L."/>
            <person name="Spannagl M."/>
            <person name="Mayer K.F.X."/>
            <person name="Lu F.H."/>
            <person name="Bevan M.W."/>
            <person name="Leroy P."/>
            <person name="Li P."/>
            <person name="You F.M."/>
            <person name="Sun Q."/>
            <person name="Liu Z."/>
            <person name="Lyons E."/>
            <person name="Wicker T."/>
            <person name="Salzberg S.L."/>
            <person name="Devos K.M."/>
            <person name="Dvorak J."/>
        </authorList>
    </citation>
    <scope>NUCLEOTIDE SEQUENCE [LARGE SCALE GENOMIC DNA]</scope>
    <source>
        <strain evidence="7">cv. AL8/78</strain>
    </source>
</reference>
<name>A0A452YTS4_AEGTS</name>
<reference evidence="7" key="4">
    <citation type="submission" date="2019-03" db="UniProtKB">
        <authorList>
            <consortium name="EnsemblPlants"/>
        </authorList>
    </citation>
    <scope>IDENTIFICATION</scope>
</reference>
<evidence type="ECO:0000256" key="4">
    <source>
        <dbReference type="ARBA" id="ARBA00023062"/>
    </source>
</evidence>
<accession>A0A452YTS4</accession>
<protein>
    <recommendedName>
        <fullName evidence="2 5">Proline dehydrogenase</fullName>
        <ecNumber evidence="2 5">1.5.5.2</ecNumber>
    </recommendedName>
</protein>
<evidence type="ECO:0000259" key="6">
    <source>
        <dbReference type="Pfam" id="PF01619"/>
    </source>
</evidence>
<keyword evidence="5" id="KW-0285">Flavoprotein</keyword>
<dbReference type="GO" id="GO:0010133">
    <property type="term" value="P:L-proline catabolic process to L-glutamate"/>
    <property type="evidence" value="ECO:0007669"/>
    <property type="project" value="TreeGrafter"/>
</dbReference>
<dbReference type="GO" id="GO:0004657">
    <property type="term" value="F:proline dehydrogenase activity"/>
    <property type="evidence" value="ECO:0007669"/>
    <property type="project" value="UniProtKB-EC"/>
</dbReference>
<evidence type="ECO:0000313" key="7">
    <source>
        <dbReference type="EnsemblPlants" id="AET1Gv20530300.2"/>
    </source>
</evidence>
<evidence type="ECO:0000313" key="8">
    <source>
        <dbReference type="Proteomes" id="UP000015105"/>
    </source>
</evidence>
<dbReference type="GO" id="GO:0005739">
    <property type="term" value="C:mitochondrion"/>
    <property type="evidence" value="ECO:0007669"/>
    <property type="project" value="TreeGrafter"/>
</dbReference>
<dbReference type="EC" id="1.5.5.2" evidence="2 5"/>
<keyword evidence="3 5" id="KW-0560">Oxidoreductase</keyword>
<reference evidence="7" key="5">
    <citation type="journal article" date="2021" name="G3 (Bethesda)">
        <title>Aegilops tauschii genome assembly Aet v5.0 features greater sequence contiguity and improved annotation.</title>
        <authorList>
            <person name="Wang L."/>
            <person name="Zhu T."/>
            <person name="Rodriguez J.C."/>
            <person name="Deal K.R."/>
            <person name="Dubcovsky J."/>
            <person name="McGuire P.E."/>
            <person name="Lux T."/>
            <person name="Spannagl M."/>
            <person name="Mayer K.F.X."/>
            <person name="Baldrich P."/>
            <person name="Meyers B.C."/>
            <person name="Huo N."/>
            <person name="Gu Y.Q."/>
            <person name="Zhou H."/>
            <person name="Devos K.M."/>
            <person name="Bennetzen J.L."/>
            <person name="Unver T."/>
            <person name="Budak H."/>
            <person name="Gulick P.J."/>
            <person name="Galiba G."/>
            <person name="Kalapos B."/>
            <person name="Nelson D.R."/>
            <person name="Li P."/>
            <person name="You F.M."/>
            <person name="Luo M.C."/>
            <person name="Dvorak J."/>
        </authorList>
    </citation>
    <scope>NUCLEOTIDE SEQUENCE [LARGE SCALE GENOMIC DNA]</scope>
    <source>
        <strain evidence="7">cv. AL8/78</strain>
    </source>
</reference>
<dbReference type="InterPro" id="IPR015659">
    <property type="entry name" value="Proline_oxidase"/>
</dbReference>
<dbReference type="InterPro" id="IPR029041">
    <property type="entry name" value="FAD-linked_oxidoreductase-like"/>
</dbReference>
<dbReference type="STRING" id="200361.A0A452YTS4"/>
<dbReference type="PANTHER" id="PTHR13914">
    <property type="entry name" value="PROLINE OXIDASE"/>
    <property type="match status" value="1"/>
</dbReference>
<reference evidence="8" key="2">
    <citation type="journal article" date="2017" name="Nat. Plants">
        <title>The Aegilops tauschii genome reveals multiple impacts of transposons.</title>
        <authorList>
            <person name="Zhao G."/>
            <person name="Zou C."/>
            <person name="Li K."/>
            <person name="Wang K."/>
            <person name="Li T."/>
            <person name="Gao L."/>
            <person name="Zhang X."/>
            <person name="Wang H."/>
            <person name="Yang Z."/>
            <person name="Liu X."/>
            <person name="Jiang W."/>
            <person name="Mao L."/>
            <person name="Kong X."/>
            <person name="Jiao Y."/>
            <person name="Jia J."/>
        </authorList>
    </citation>
    <scope>NUCLEOTIDE SEQUENCE [LARGE SCALE GENOMIC DNA]</scope>
    <source>
        <strain evidence="8">cv. AL8/78</strain>
    </source>
</reference>
<keyword evidence="5" id="KW-0274">FAD</keyword>
<evidence type="ECO:0000256" key="5">
    <source>
        <dbReference type="RuleBase" id="RU364054"/>
    </source>
</evidence>
<evidence type="ECO:0000256" key="3">
    <source>
        <dbReference type="ARBA" id="ARBA00023002"/>
    </source>
</evidence>
<comment type="similarity">
    <text evidence="1 5">Belongs to the proline oxidase family.</text>
</comment>
<reference evidence="8" key="1">
    <citation type="journal article" date="2014" name="Science">
        <title>Ancient hybridizations among the ancestral genomes of bread wheat.</title>
        <authorList>
            <consortium name="International Wheat Genome Sequencing Consortium,"/>
            <person name="Marcussen T."/>
            <person name="Sandve S.R."/>
            <person name="Heier L."/>
            <person name="Spannagl M."/>
            <person name="Pfeifer M."/>
            <person name="Jakobsen K.S."/>
            <person name="Wulff B.B."/>
            <person name="Steuernagel B."/>
            <person name="Mayer K.F."/>
            <person name="Olsen O.A."/>
        </authorList>
    </citation>
    <scope>NUCLEOTIDE SEQUENCE [LARGE SCALE GENOMIC DNA]</scope>
    <source>
        <strain evidence="8">cv. AL8/78</strain>
    </source>
</reference>
<keyword evidence="4 5" id="KW-0642">Proline metabolism</keyword>
<dbReference type="AlphaFoldDB" id="A0A452YTS4"/>
<dbReference type="Pfam" id="PF01619">
    <property type="entry name" value="Pro_dh"/>
    <property type="match status" value="1"/>
</dbReference>
<dbReference type="EnsemblPlants" id="AET1Gv20530300.2">
    <property type="protein sequence ID" value="AET1Gv20530300.2"/>
    <property type="gene ID" value="AET1Gv20530300"/>
</dbReference>
<comment type="catalytic activity">
    <reaction evidence="5">
        <text>L-proline + a quinone = (S)-1-pyrroline-5-carboxylate + a quinol + H(+)</text>
        <dbReference type="Rhea" id="RHEA:23784"/>
        <dbReference type="ChEBI" id="CHEBI:15378"/>
        <dbReference type="ChEBI" id="CHEBI:17388"/>
        <dbReference type="ChEBI" id="CHEBI:24646"/>
        <dbReference type="ChEBI" id="CHEBI:60039"/>
        <dbReference type="ChEBI" id="CHEBI:132124"/>
        <dbReference type="EC" id="1.5.5.2"/>
    </reaction>
</comment>
<comment type="cofactor">
    <cofactor evidence="5">
        <name>FAD</name>
        <dbReference type="ChEBI" id="CHEBI:57692"/>
    </cofactor>
</comment>
<dbReference type="Proteomes" id="UP000015105">
    <property type="component" value="Chromosome 1D"/>
</dbReference>
<feature type="domain" description="Proline dehydrogenase" evidence="6">
    <location>
        <begin position="123"/>
        <end position="514"/>
    </location>
</feature>
<dbReference type="Gene3D" id="3.20.20.220">
    <property type="match status" value="1"/>
</dbReference>